<evidence type="ECO:0000256" key="2">
    <source>
        <dbReference type="ARBA" id="ARBA00022771"/>
    </source>
</evidence>
<keyword evidence="3" id="KW-0862">Zinc</keyword>
<feature type="coiled-coil region" evidence="5">
    <location>
        <begin position="14"/>
        <end position="82"/>
    </location>
</feature>
<dbReference type="Pfam" id="PF01258">
    <property type="entry name" value="zf-dskA_traR"/>
    <property type="match status" value="1"/>
</dbReference>
<evidence type="ECO:0000259" key="6">
    <source>
        <dbReference type="Pfam" id="PF01258"/>
    </source>
</evidence>
<dbReference type="STRING" id="95161.SAMN05660874_03984"/>
<evidence type="ECO:0000256" key="4">
    <source>
        <dbReference type="PROSITE-ProRule" id="PRU00510"/>
    </source>
</evidence>
<keyword evidence="5" id="KW-0175">Coiled coil</keyword>
<keyword evidence="2" id="KW-0863">Zinc-finger</keyword>
<dbReference type="InterPro" id="IPR020458">
    <property type="entry name" value="Znf_DskA_TraR_CS"/>
</dbReference>
<evidence type="ECO:0000256" key="3">
    <source>
        <dbReference type="ARBA" id="ARBA00022833"/>
    </source>
</evidence>
<dbReference type="EMBL" id="FOZX01000007">
    <property type="protein sequence ID" value="SFS89215.1"/>
    <property type="molecule type" value="Genomic_DNA"/>
</dbReference>
<name>A0A1I6TJ65_9PSEU</name>
<evidence type="ECO:0000256" key="5">
    <source>
        <dbReference type="SAM" id="Coils"/>
    </source>
</evidence>
<dbReference type="InterPro" id="IPR000962">
    <property type="entry name" value="Znf_DskA_TraR"/>
</dbReference>
<dbReference type="RefSeq" id="WP_093420237.1">
    <property type="nucleotide sequence ID" value="NZ_FOZX01000007.1"/>
</dbReference>
<protein>
    <submittedName>
        <fullName evidence="7">Transcriptional regulator, TraR/DksA family</fullName>
    </submittedName>
</protein>
<evidence type="ECO:0000313" key="8">
    <source>
        <dbReference type="Proteomes" id="UP000198852"/>
    </source>
</evidence>
<accession>A0A1I6TJ65</accession>
<dbReference type="Proteomes" id="UP000198852">
    <property type="component" value="Unassembled WGS sequence"/>
</dbReference>
<keyword evidence="1" id="KW-0479">Metal-binding</keyword>
<feature type="zinc finger region" description="dksA C4-type" evidence="4">
    <location>
        <begin position="87"/>
        <end position="111"/>
    </location>
</feature>
<dbReference type="PROSITE" id="PS01102">
    <property type="entry name" value="ZF_DKSA_1"/>
    <property type="match status" value="1"/>
</dbReference>
<dbReference type="PROSITE" id="PS51128">
    <property type="entry name" value="ZF_DKSA_2"/>
    <property type="match status" value="1"/>
</dbReference>
<dbReference type="OrthoDB" id="1121111at2"/>
<dbReference type="Gene3D" id="1.20.120.910">
    <property type="entry name" value="DksA, coiled-coil domain"/>
    <property type="match status" value="1"/>
</dbReference>
<sequence length="116" mass="13064">MARKPPERVLAEHRDEVQHRIESLQRHLASIVEQAAWTTNDDEHDPEGVTIAYERAQTQGLLTDAKEELAALDQAAQRIESGTYGQCERCGKRISRERLEALPAATLCIRCASARR</sequence>
<gene>
    <name evidence="7" type="ORF">SAMN05660874_03984</name>
</gene>
<dbReference type="GO" id="GO:0008270">
    <property type="term" value="F:zinc ion binding"/>
    <property type="evidence" value="ECO:0007669"/>
    <property type="project" value="UniProtKB-KW"/>
</dbReference>
<evidence type="ECO:0000256" key="1">
    <source>
        <dbReference type="ARBA" id="ARBA00022723"/>
    </source>
</evidence>
<dbReference type="AlphaFoldDB" id="A0A1I6TJ65"/>
<dbReference type="SUPFAM" id="SSF57716">
    <property type="entry name" value="Glucocorticoid receptor-like (DNA-binding domain)"/>
    <property type="match status" value="1"/>
</dbReference>
<organism evidence="7 8">
    <name type="scientific">Saccharopolyspora flava</name>
    <dbReference type="NCBI Taxonomy" id="95161"/>
    <lineage>
        <taxon>Bacteria</taxon>
        <taxon>Bacillati</taxon>
        <taxon>Actinomycetota</taxon>
        <taxon>Actinomycetes</taxon>
        <taxon>Pseudonocardiales</taxon>
        <taxon>Pseudonocardiaceae</taxon>
        <taxon>Saccharopolyspora</taxon>
    </lineage>
</organism>
<evidence type="ECO:0000313" key="7">
    <source>
        <dbReference type="EMBL" id="SFS89215.1"/>
    </source>
</evidence>
<keyword evidence="8" id="KW-1185">Reference proteome</keyword>
<proteinExistence type="predicted"/>
<feature type="domain" description="Zinc finger DksA/TraR C4-type" evidence="6">
    <location>
        <begin position="82"/>
        <end position="114"/>
    </location>
</feature>
<dbReference type="PANTHER" id="PTHR33823">
    <property type="entry name" value="RNA POLYMERASE-BINDING TRANSCRIPTION FACTOR DKSA-RELATED"/>
    <property type="match status" value="1"/>
</dbReference>
<reference evidence="8" key="1">
    <citation type="submission" date="2016-10" db="EMBL/GenBank/DDBJ databases">
        <authorList>
            <person name="Varghese N."/>
            <person name="Submissions S."/>
        </authorList>
    </citation>
    <scope>NUCLEOTIDE SEQUENCE [LARGE SCALE GENOMIC DNA]</scope>
    <source>
        <strain evidence="8">DSM 44771</strain>
    </source>
</reference>